<dbReference type="EMBL" id="GL883008">
    <property type="protein sequence ID" value="EGG23420.1"/>
    <property type="molecule type" value="Genomic_DNA"/>
</dbReference>
<dbReference type="RefSeq" id="XP_004361271.1">
    <property type="nucleotide sequence ID" value="XM_004361214.1"/>
</dbReference>
<evidence type="ECO:0000256" key="1">
    <source>
        <dbReference type="SAM" id="MobiDB-lite"/>
    </source>
</evidence>
<dbReference type="Proteomes" id="UP000007797">
    <property type="component" value="Unassembled WGS sequence"/>
</dbReference>
<evidence type="ECO:0000313" key="2">
    <source>
        <dbReference type="EMBL" id="EGG23420.1"/>
    </source>
</evidence>
<reference evidence="3" key="1">
    <citation type="journal article" date="2011" name="Genome Res.">
        <title>Phylogeny-wide analysis of social amoeba genomes highlights ancient origins for complex intercellular communication.</title>
        <authorList>
            <person name="Heidel A.J."/>
            <person name="Lawal H.M."/>
            <person name="Felder M."/>
            <person name="Schilde C."/>
            <person name="Helps N.R."/>
            <person name="Tunggal B."/>
            <person name="Rivero F."/>
            <person name="John U."/>
            <person name="Schleicher M."/>
            <person name="Eichinger L."/>
            <person name="Platzer M."/>
            <person name="Noegel A.A."/>
            <person name="Schaap P."/>
            <person name="Gloeckner G."/>
        </authorList>
    </citation>
    <scope>NUCLEOTIDE SEQUENCE [LARGE SCALE GENOMIC DNA]</scope>
    <source>
        <strain evidence="3">SH3</strain>
    </source>
</reference>
<evidence type="ECO:0000313" key="3">
    <source>
        <dbReference type="Proteomes" id="UP000007797"/>
    </source>
</evidence>
<dbReference type="GeneID" id="14875822"/>
<name>F4PLJ8_CACFS</name>
<protein>
    <submittedName>
        <fullName evidence="2">Uncharacterized protein</fullName>
    </submittedName>
</protein>
<gene>
    <name evidence="2" type="ORF">DFA_05552</name>
</gene>
<feature type="region of interest" description="Disordered" evidence="1">
    <location>
        <begin position="1"/>
        <end position="24"/>
    </location>
</feature>
<sequence length="38" mass="4289">MQSYTPTTSGRRKNTVTFQKPTTSLAPGVDFPKTSFYF</sequence>
<accession>F4PLJ8</accession>
<organism evidence="2 3">
    <name type="scientific">Cavenderia fasciculata</name>
    <name type="common">Slime mold</name>
    <name type="synonym">Dictyostelium fasciculatum</name>
    <dbReference type="NCBI Taxonomy" id="261658"/>
    <lineage>
        <taxon>Eukaryota</taxon>
        <taxon>Amoebozoa</taxon>
        <taxon>Evosea</taxon>
        <taxon>Eumycetozoa</taxon>
        <taxon>Dictyostelia</taxon>
        <taxon>Acytosteliales</taxon>
        <taxon>Cavenderiaceae</taxon>
        <taxon>Cavenderia</taxon>
    </lineage>
</organism>
<keyword evidence="3" id="KW-1185">Reference proteome</keyword>
<dbReference type="KEGG" id="dfa:DFA_05552"/>
<dbReference type="AlphaFoldDB" id="F4PLJ8"/>
<proteinExistence type="predicted"/>